<organism evidence="1 2">
    <name type="scientific">Achromobacter denitrificans</name>
    <name type="common">Alcaligenes denitrificans</name>
    <dbReference type="NCBI Taxonomy" id="32002"/>
    <lineage>
        <taxon>Bacteria</taxon>
        <taxon>Pseudomonadati</taxon>
        <taxon>Pseudomonadota</taxon>
        <taxon>Betaproteobacteria</taxon>
        <taxon>Burkholderiales</taxon>
        <taxon>Alcaligenaceae</taxon>
        <taxon>Achromobacter</taxon>
    </lineage>
</organism>
<dbReference type="STRING" id="32002.BVK87_10525"/>
<dbReference type="GeneID" id="92844663"/>
<dbReference type="AlphaFoldDB" id="A0A427WP52"/>
<accession>A0A427WP52</accession>
<dbReference type="CDD" id="cd07814">
    <property type="entry name" value="SRPBCC_CalC_Aha1-like"/>
    <property type="match status" value="1"/>
</dbReference>
<protein>
    <submittedName>
        <fullName evidence="1">Polyketide cyclase</fullName>
    </submittedName>
</protein>
<gene>
    <name evidence="1" type="ORF">FOC81_03445</name>
</gene>
<dbReference type="EMBL" id="CP054569">
    <property type="protein sequence ID" value="QKQ45799.1"/>
    <property type="molecule type" value="Genomic_DNA"/>
</dbReference>
<dbReference type="Proteomes" id="UP000509782">
    <property type="component" value="Chromosome"/>
</dbReference>
<proteinExistence type="predicted"/>
<dbReference type="OrthoDB" id="9803476at2"/>
<dbReference type="RefSeq" id="WP_062684128.1">
    <property type="nucleotide sequence ID" value="NZ_BLWG01000828.1"/>
</dbReference>
<sequence length="119" mass="13610">MTDSALDDPRQDILLEYELDAPPEKVWRALSIPEFREQWLPGLDLASPDPVDATPQEEVRYRMRDDEPPFLESVVTFQLRPAADGRSLLRIIHVLADERLERRGRDAANDAGPFLMRAA</sequence>
<dbReference type="Gene3D" id="3.30.530.20">
    <property type="match status" value="1"/>
</dbReference>
<evidence type="ECO:0000313" key="1">
    <source>
        <dbReference type="EMBL" id="QKQ45799.1"/>
    </source>
</evidence>
<dbReference type="SUPFAM" id="SSF55961">
    <property type="entry name" value="Bet v1-like"/>
    <property type="match status" value="1"/>
</dbReference>
<reference evidence="1 2" key="1">
    <citation type="submission" date="2020-05" db="EMBL/GenBank/DDBJ databases">
        <title>FDA dAtabase for Regulatory Grade micrObial Sequences (FDA-ARGOS): Supporting development and validation of Infectious Disease Dx tests.</title>
        <authorList>
            <person name="Sproer C."/>
            <person name="Gronow S."/>
            <person name="Severitt S."/>
            <person name="Schroder I."/>
            <person name="Tallon L."/>
            <person name="Sadzewicz L."/>
            <person name="Zhao X."/>
            <person name="Vavikolanu K."/>
            <person name="Mehta A."/>
            <person name="Aluvathingal J."/>
            <person name="Nadendla S."/>
            <person name="Myers T."/>
            <person name="Yan Y."/>
            <person name="Sichtig H."/>
        </authorList>
    </citation>
    <scope>NUCLEOTIDE SEQUENCE [LARGE SCALE GENOMIC DNA]</scope>
    <source>
        <strain evidence="1 2">FDAARGOS_787</strain>
    </source>
</reference>
<evidence type="ECO:0000313" key="2">
    <source>
        <dbReference type="Proteomes" id="UP000509782"/>
    </source>
</evidence>
<name>A0A427WP52_ACHDE</name>
<dbReference type="InterPro" id="IPR023393">
    <property type="entry name" value="START-like_dom_sf"/>
</dbReference>